<feature type="chain" id="PRO_5047431155" description="Variable surface lipoprotein" evidence="1">
    <location>
        <begin position="26"/>
        <end position="213"/>
    </location>
</feature>
<evidence type="ECO:0000256" key="1">
    <source>
        <dbReference type="SAM" id="SignalP"/>
    </source>
</evidence>
<dbReference type="EMBL" id="CP132191">
    <property type="protein sequence ID" value="WLP85856.1"/>
    <property type="molecule type" value="Genomic_DNA"/>
</dbReference>
<evidence type="ECO:0008006" key="4">
    <source>
        <dbReference type="Google" id="ProtNLM"/>
    </source>
</evidence>
<proteinExistence type="predicted"/>
<sequence length="213" mass="24892">MKTFNKLSILFLAAPVIIAPLSVVACEKKNIIAPPLPKPVEDEEDLDAVIPDKDFSYEEKEEGDKKILQQIHSYNRNLWEHFEKMKDMDFDDNLKPKDITNINNSLTKTLKTIRKYSKMSNHPNSYDNLMSNDAWVSVEYPNLPIQFQDEDKNSYEKFINSKQWRKPDNIGNGIDVDSKEFKNLVQRFNNLDTTLTKMDLIKLHTYLHEVGIR</sequence>
<dbReference type="Proteomes" id="UP001237011">
    <property type="component" value="Chromosome"/>
</dbReference>
<accession>A0ABY9HBK6</accession>
<gene>
    <name evidence="2" type="ORF">Q8852_01770</name>
</gene>
<feature type="signal peptide" evidence="1">
    <location>
        <begin position="1"/>
        <end position="25"/>
    </location>
</feature>
<evidence type="ECO:0000313" key="2">
    <source>
        <dbReference type="EMBL" id="WLP85856.1"/>
    </source>
</evidence>
<dbReference type="PROSITE" id="PS51257">
    <property type="entry name" value="PROKAR_LIPOPROTEIN"/>
    <property type="match status" value="1"/>
</dbReference>
<keyword evidence="1" id="KW-0732">Signal</keyword>
<organism evidence="2 3">
    <name type="scientific">Mycoplasma seminis</name>
    <dbReference type="NCBI Taxonomy" id="512749"/>
    <lineage>
        <taxon>Bacteria</taxon>
        <taxon>Bacillati</taxon>
        <taxon>Mycoplasmatota</taxon>
        <taxon>Mollicutes</taxon>
        <taxon>Mycoplasmataceae</taxon>
        <taxon>Mycoplasma</taxon>
    </lineage>
</organism>
<keyword evidence="3" id="KW-1185">Reference proteome</keyword>
<evidence type="ECO:0000313" key="3">
    <source>
        <dbReference type="Proteomes" id="UP001237011"/>
    </source>
</evidence>
<name>A0ABY9HBK6_9MOLU</name>
<reference evidence="2" key="1">
    <citation type="submission" date="2023-08" db="EMBL/GenBank/DDBJ databases">
        <title>Complete genome sequence of Mycoplasma seminis 2200.</title>
        <authorList>
            <person name="Spergser J."/>
        </authorList>
    </citation>
    <scope>NUCLEOTIDE SEQUENCE [LARGE SCALE GENOMIC DNA]</scope>
    <source>
        <strain evidence="2">2200</strain>
    </source>
</reference>
<dbReference type="RefSeq" id="WP_305938279.1">
    <property type="nucleotide sequence ID" value="NZ_CP132191.1"/>
</dbReference>
<protein>
    <recommendedName>
        <fullName evidence="4">Variable surface lipoprotein</fullName>
    </recommendedName>
</protein>